<gene>
    <name evidence="2" type="ordered locus">GK0878</name>
</gene>
<keyword evidence="3" id="KW-1185">Reference proteome</keyword>
<accession>Q5L1L7</accession>
<dbReference type="AlphaFoldDB" id="Q5L1L7"/>
<dbReference type="RefSeq" id="WP_011230379.1">
    <property type="nucleotide sequence ID" value="NC_006510.1"/>
</dbReference>
<dbReference type="STRING" id="235909.GK0878"/>
<evidence type="ECO:0000313" key="2">
    <source>
        <dbReference type="EMBL" id="BAD75163.1"/>
    </source>
</evidence>
<dbReference type="KEGG" id="gka:GK0878"/>
<organism evidence="2 3">
    <name type="scientific">Geobacillus kaustophilus (strain HTA426)</name>
    <dbReference type="NCBI Taxonomy" id="235909"/>
    <lineage>
        <taxon>Bacteria</taxon>
        <taxon>Bacillati</taxon>
        <taxon>Bacillota</taxon>
        <taxon>Bacilli</taxon>
        <taxon>Bacillales</taxon>
        <taxon>Anoxybacillaceae</taxon>
        <taxon>Geobacillus</taxon>
        <taxon>Geobacillus thermoleovorans group</taxon>
    </lineage>
</organism>
<name>Q5L1L7_GEOKA</name>
<dbReference type="SUPFAM" id="SSF55608">
    <property type="entry name" value="Homing endonucleases"/>
    <property type="match status" value="1"/>
</dbReference>
<protein>
    <recommendedName>
        <fullName evidence="1">DOD-type homing endonuclease domain-containing protein</fullName>
    </recommendedName>
</protein>
<dbReference type="PROSITE" id="PS50819">
    <property type="entry name" value="INTEIN_ENDONUCLEASE"/>
    <property type="match status" value="1"/>
</dbReference>
<feature type="domain" description="DOD-type homing endonuclease" evidence="1">
    <location>
        <begin position="210"/>
        <end position="359"/>
    </location>
</feature>
<evidence type="ECO:0000313" key="3">
    <source>
        <dbReference type="Proteomes" id="UP000001172"/>
    </source>
</evidence>
<sequence>MIKWTSEKVEKMLLKLNKGYILIDIIREKKGTFILVSCSKDDHSPQKISTRTFLKRINGNEELCDQCAGRIHHNFDIVMPKEKLFHFYVEKDMSSTQIALMLGDGVTRQHINHLLRKYNIPRKQQHLNRPKPLQQRISREQLIQSYIMDKKSQIEIAKDFNVKPASIKHLMQTYHIPSRTRSEASALRSLKYSKVNTNFFETLSLEFFYVLSVFLSDGWRTGNRVGIQMTDRDVIDYIAKIIGYTGKISIRKPRSGGVVNGKKVQGRKKSYVIQFQNHKVAKILNEWGLIERKSKKLILPKIPRKFLGAFLRGLIDGDGSIIIQQQRNSKGIFKTKQFRLVFYSASREFRDSLTHFVNY</sequence>
<dbReference type="Gene3D" id="3.10.28.10">
    <property type="entry name" value="Homing endonucleases"/>
    <property type="match status" value="1"/>
</dbReference>
<proteinExistence type="predicted"/>
<evidence type="ECO:0000259" key="1">
    <source>
        <dbReference type="PROSITE" id="PS50819"/>
    </source>
</evidence>
<reference evidence="2 3" key="1">
    <citation type="journal article" date="2004" name="Nucleic Acids Res.">
        <title>Thermoadaptation trait revealed by the genome sequence of thermophilic Geobacillus kaustophilus.</title>
        <authorList>
            <person name="Takami H."/>
            <person name="Takaki Y."/>
            <person name="Chee G.J."/>
            <person name="Nishi S."/>
            <person name="Shimamura S."/>
            <person name="Suzuki H."/>
            <person name="Matsui S."/>
            <person name="Uchiyama I."/>
        </authorList>
    </citation>
    <scope>NUCLEOTIDE SEQUENCE [LARGE SCALE GENOMIC DNA]</scope>
    <source>
        <strain evidence="2 3">HTA426</strain>
    </source>
</reference>
<dbReference type="InterPro" id="IPR004042">
    <property type="entry name" value="Intein_endonuc_central"/>
</dbReference>
<dbReference type="HOGENOM" id="CLU_771077_0_0_9"/>
<dbReference type="PATRIC" id="fig|235909.7.peg.964"/>
<dbReference type="GO" id="GO:0004519">
    <property type="term" value="F:endonuclease activity"/>
    <property type="evidence" value="ECO:0007669"/>
    <property type="project" value="InterPro"/>
</dbReference>
<dbReference type="Proteomes" id="UP000001172">
    <property type="component" value="Chromosome"/>
</dbReference>
<dbReference type="InterPro" id="IPR027434">
    <property type="entry name" value="Homing_endonucl"/>
</dbReference>
<dbReference type="EMBL" id="BA000043">
    <property type="protein sequence ID" value="BAD75163.1"/>
    <property type="molecule type" value="Genomic_DNA"/>
</dbReference>
<dbReference type="InterPro" id="IPR004860">
    <property type="entry name" value="LAGLIDADG_dom"/>
</dbReference>
<dbReference type="Pfam" id="PF14528">
    <property type="entry name" value="LAGLIDADG_3"/>
    <property type="match status" value="1"/>
</dbReference>